<feature type="transmembrane region" description="Helical" evidence="7">
    <location>
        <begin position="119"/>
        <end position="140"/>
    </location>
</feature>
<evidence type="ECO:0000256" key="5">
    <source>
        <dbReference type="ARBA" id="ARBA00022989"/>
    </source>
</evidence>
<dbReference type="AlphaFoldDB" id="A0A972VXY4"/>
<evidence type="ECO:0000256" key="3">
    <source>
        <dbReference type="ARBA" id="ARBA00022475"/>
    </source>
</evidence>
<organism evidence="9 10">
    <name type="scientific">SAR86 cluster bacterium</name>
    <dbReference type="NCBI Taxonomy" id="2030880"/>
    <lineage>
        <taxon>Bacteria</taxon>
        <taxon>Pseudomonadati</taxon>
        <taxon>Pseudomonadota</taxon>
        <taxon>Gammaproteobacteria</taxon>
        <taxon>SAR86 cluster</taxon>
    </lineage>
</organism>
<dbReference type="Proteomes" id="UP000754644">
    <property type="component" value="Unassembled WGS sequence"/>
</dbReference>
<keyword evidence="3" id="KW-1003">Cell membrane</keyword>
<protein>
    <submittedName>
        <fullName evidence="9">Trimeric intracellular cation channel family protein</fullName>
    </submittedName>
</protein>
<feature type="transmembrane region" description="Helical" evidence="7">
    <location>
        <begin position="12"/>
        <end position="29"/>
    </location>
</feature>
<evidence type="ECO:0000313" key="10">
    <source>
        <dbReference type="Proteomes" id="UP000754644"/>
    </source>
</evidence>
<feature type="domain" description="Glycine transporter" evidence="8">
    <location>
        <begin position="11"/>
        <end position="83"/>
    </location>
</feature>
<accession>A0A972VXY4</accession>
<keyword evidence="6 7" id="KW-0472">Membrane</keyword>
<keyword evidence="5 7" id="KW-1133">Transmembrane helix</keyword>
<feature type="transmembrane region" description="Helical" evidence="7">
    <location>
        <begin position="179"/>
        <end position="197"/>
    </location>
</feature>
<feature type="transmembrane region" description="Helical" evidence="7">
    <location>
        <begin position="36"/>
        <end position="56"/>
    </location>
</feature>
<dbReference type="Pfam" id="PF03458">
    <property type="entry name" value="Gly_transporter"/>
    <property type="match status" value="2"/>
</dbReference>
<sequence length="207" mass="21613">MIEITAEVLRILNYAGVFVFALSGGAVAIRHNMDLFGVMVIGLITAVGGGTLRDILLNLPVFWLADSTSLIPAALGSLCAFALGAPLPVKRVMLWADALGLAVFAVLGTVSALKIGSSPVIAIVMGTITATAGGLLRDIVCNEPPILLKDEIYATAALLGAIVYVGCLQVPVLQELAEVLGVLAAFSTRLLAIQWHITLPRARQSLD</sequence>
<dbReference type="InterPro" id="IPR005115">
    <property type="entry name" value="Gly_transporter"/>
</dbReference>
<feature type="transmembrane region" description="Helical" evidence="7">
    <location>
        <begin position="62"/>
        <end position="85"/>
    </location>
</feature>
<comment type="similarity">
    <text evidence="2">Belongs to the UPF0126 family.</text>
</comment>
<evidence type="ECO:0000256" key="4">
    <source>
        <dbReference type="ARBA" id="ARBA00022692"/>
    </source>
</evidence>
<feature type="domain" description="Glycine transporter" evidence="8">
    <location>
        <begin position="94"/>
        <end position="167"/>
    </location>
</feature>
<evidence type="ECO:0000256" key="6">
    <source>
        <dbReference type="ARBA" id="ARBA00023136"/>
    </source>
</evidence>
<evidence type="ECO:0000256" key="2">
    <source>
        <dbReference type="ARBA" id="ARBA00008193"/>
    </source>
</evidence>
<comment type="caution">
    <text evidence="9">The sequence shown here is derived from an EMBL/GenBank/DDBJ whole genome shotgun (WGS) entry which is preliminary data.</text>
</comment>
<name>A0A972VXY4_9GAMM</name>
<evidence type="ECO:0000256" key="1">
    <source>
        <dbReference type="ARBA" id="ARBA00004651"/>
    </source>
</evidence>
<dbReference type="GO" id="GO:0005886">
    <property type="term" value="C:plasma membrane"/>
    <property type="evidence" value="ECO:0007669"/>
    <property type="project" value="UniProtKB-SubCell"/>
</dbReference>
<keyword evidence="4 7" id="KW-0812">Transmembrane</keyword>
<feature type="transmembrane region" description="Helical" evidence="7">
    <location>
        <begin position="152"/>
        <end position="173"/>
    </location>
</feature>
<reference evidence="9" key="1">
    <citation type="submission" date="2020-05" db="EMBL/GenBank/DDBJ databases">
        <title>Sulfur intermediates as new biogeochemical hubs in an aquatic model microbial ecosystem.</title>
        <authorList>
            <person name="Vigneron A."/>
        </authorList>
    </citation>
    <scope>NUCLEOTIDE SEQUENCE</scope>
    <source>
        <strain evidence="9">Bin.250</strain>
    </source>
</reference>
<feature type="transmembrane region" description="Helical" evidence="7">
    <location>
        <begin position="92"/>
        <end position="113"/>
    </location>
</feature>
<dbReference type="EMBL" id="JABMOJ010000347">
    <property type="protein sequence ID" value="NQV65556.1"/>
    <property type="molecule type" value="Genomic_DNA"/>
</dbReference>
<gene>
    <name evidence="9" type="ORF">HQ497_09340</name>
</gene>
<evidence type="ECO:0000259" key="8">
    <source>
        <dbReference type="Pfam" id="PF03458"/>
    </source>
</evidence>
<evidence type="ECO:0000256" key="7">
    <source>
        <dbReference type="SAM" id="Phobius"/>
    </source>
</evidence>
<proteinExistence type="inferred from homology"/>
<dbReference type="PANTHER" id="PTHR30506">
    <property type="entry name" value="INNER MEMBRANE PROTEIN"/>
    <property type="match status" value="1"/>
</dbReference>
<comment type="subcellular location">
    <subcellularLocation>
        <location evidence="1">Cell membrane</location>
        <topology evidence="1">Multi-pass membrane protein</topology>
    </subcellularLocation>
</comment>
<evidence type="ECO:0000313" key="9">
    <source>
        <dbReference type="EMBL" id="NQV65556.1"/>
    </source>
</evidence>
<dbReference type="PANTHER" id="PTHR30506:SF3">
    <property type="entry name" value="UPF0126 INNER MEMBRANE PROTEIN YADS-RELATED"/>
    <property type="match status" value="1"/>
</dbReference>